<accession>A0ABS8L3A9</accession>
<organism evidence="1 2">
    <name type="scientific">Reyranella aquatilis</name>
    <dbReference type="NCBI Taxonomy" id="2035356"/>
    <lineage>
        <taxon>Bacteria</taxon>
        <taxon>Pseudomonadati</taxon>
        <taxon>Pseudomonadota</taxon>
        <taxon>Alphaproteobacteria</taxon>
        <taxon>Hyphomicrobiales</taxon>
        <taxon>Reyranellaceae</taxon>
        <taxon>Reyranella</taxon>
    </lineage>
</organism>
<protein>
    <submittedName>
        <fullName evidence="1">Uncharacterized protein</fullName>
    </submittedName>
</protein>
<keyword evidence="2" id="KW-1185">Reference proteome</keyword>
<sequence length="274" mass="29340">MTSPPGPPAATSDPEAWRFQAATYGWLMSVSGSTTSHGQTVDTNASFIDLMQKSDSLIGFMAYLEADKGPVGVYADFVFTKMGFTTSQAAYRNPIAGLKLSATANAALTMQMFIMEVGGVYELARWNGSSGNATTLEAVGGFRYWNVNLVGTFDALITADTTRFNLSRSGGFALADSGTTQWVDPLVGLRLRHQLAPNQMITVRGDIGGFNLANSLSWQAIAVYSYDWQFTGYQIAALLGFRALGVNYNTGSGATAFGLNEVFYGPVIGATVRF</sequence>
<gene>
    <name evidence="1" type="ORF">LJ725_26015</name>
</gene>
<evidence type="ECO:0000313" key="2">
    <source>
        <dbReference type="Proteomes" id="UP001198862"/>
    </source>
</evidence>
<evidence type="ECO:0000313" key="1">
    <source>
        <dbReference type="EMBL" id="MCC8432447.1"/>
    </source>
</evidence>
<name>A0ABS8L3A9_9HYPH</name>
<dbReference type="Proteomes" id="UP001198862">
    <property type="component" value="Unassembled WGS sequence"/>
</dbReference>
<reference evidence="1 2" key="1">
    <citation type="submission" date="2021-11" db="EMBL/GenBank/DDBJ databases">
        <authorList>
            <person name="Lee D.-H."/>
            <person name="Kim S.-B."/>
        </authorList>
    </citation>
    <scope>NUCLEOTIDE SEQUENCE [LARGE SCALE GENOMIC DNA]</scope>
    <source>
        <strain evidence="1 2">KCTC 52223</strain>
    </source>
</reference>
<proteinExistence type="predicted"/>
<comment type="caution">
    <text evidence="1">The sequence shown here is derived from an EMBL/GenBank/DDBJ whole genome shotgun (WGS) entry which is preliminary data.</text>
</comment>
<dbReference type="EMBL" id="JAJISD010000014">
    <property type="protein sequence ID" value="MCC8432447.1"/>
    <property type="molecule type" value="Genomic_DNA"/>
</dbReference>